<dbReference type="EMBL" id="BDCR01000004">
    <property type="protein sequence ID" value="GAT64285.1"/>
    <property type="molecule type" value="Genomic_DNA"/>
</dbReference>
<feature type="chain" id="PRO_5007824055" evidence="1">
    <location>
        <begin position="22"/>
        <end position="220"/>
    </location>
</feature>
<dbReference type="OrthoDB" id="9796689at2"/>
<dbReference type="PANTHER" id="PTHR30383">
    <property type="entry name" value="THIOESTERASE 1/PROTEASE 1/LYSOPHOSPHOLIPASE L1"/>
    <property type="match status" value="1"/>
</dbReference>
<feature type="signal peptide" evidence="1">
    <location>
        <begin position="1"/>
        <end position="21"/>
    </location>
</feature>
<protein>
    <submittedName>
        <fullName evidence="3">Lysophospholipase L1</fullName>
    </submittedName>
</protein>
<reference evidence="4" key="2">
    <citation type="journal article" date="2017" name="Genome Announc.">
        <title>Draft genome sequence of Paludibacter jiangxiensis NM7(T), a propionate-producing fermentative bacterium.</title>
        <authorList>
            <person name="Qiu Y.-L."/>
            <person name="Tourlousse D.M."/>
            <person name="Matsuura N."/>
            <person name="Ohashi A."/>
            <person name="Sekiguchi Y."/>
        </authorList>
    </citation>
    <scope>NUCLEOTIDE SEQUENCE [LARGE SCALE GENOMIC DNA]</scope>
    <source>
        <strain evidence="4">NM7</strain>
    </source>
</reference>
<feature type="domain" description="SGNH hydrolase-type esterase" evidence="2">
    <location>
        <begin position="29"/>
        <end position="206"/>
    </location>
</feature>
<evidence type="ECO:0000259" key="2">
    <source>
        <dbReference type="Pfam" id="PF13472"/>
    </source>
</evidence>
<name>A0A161LG33_9BACT</name>
<sequence>MNRTKYSFLLLFLLLSVVTFAQPKIKVACVGNSITFGYGLKPTESYPTQLQALLGDKYEVHNYGNSARTLLSKGNLPYIKEKEYSDALALNPDIVIIKLGTNDSKPMNWKYQTDFIADLTAMVKRFKQLPSHPKIYLCYPIPVFARAPHFHPEWGINDSIIVNGVIPKIKTVQKKMHVRLIDLRKPFLGHEELVFDGIHPNAEGAKFLANEIFRQLTTKH</sequence>
<dbReference type="AlphaFoldDB" id="A0A161LG33"/>
<gene>
    <name evidence="3" type="ORF">PJIAN_4835</name>
</gene>
<dbReference type="Proteomes" id="UP000076586">
    <property type="component" value="Unassembled WGS sequence"/>
</dbReference>
<keyword evidence="4" id="KW-1185">Reference proteome</keyword>
<dbReference type="Gene3D" id="3.40.50.1110">
    <property type="entry name" value="SGNH hydrolase"/>
    <property type="match status" value="1"/>
</dbReference>
<dbReference type="InterPro" id="IPR036514">
    <property type="entry name" value="SGNH_hydro_sf"/>
</dbReference>
<dbReference type="RefSeq" id="WP_068706233.1">
    <property type="nucleotide sequence ID" value="NZ_BDCR01000004.1"/>
</dbReference>
<dbReference type="GO" id="GO:0004622">
    <property type="term" value="F:phosphatidylcholine lysophospholipase activity"/>
    <property type="evidence" value="ECO:0007669"/>
    <property type="project" value="TreeGrafter"/>
</dbReference>
<evidence type="ECO:0000256" key="1">
    <source>
        <dbReference type="SAM" id="SignalP"/>
    </source>
</evidence>
<keyword evidence="1" id="KW-0732">Signal</keyword>
<dbReference type="PANTHER" id="PTHR30383:SF5">
    <property type="entry name" value="SGNH HYDROLASE-TYPE ESTERASE DOMAIN-CONTAINING PROTEIN"/>
    <property type="match status" value="1"/>
</dbReference>
<organism evidence="3 4">
    <name type="scientific">Paludibacter jiangxiensis</name>
    <dbReference type="NCBI Taxonomy" id="681398"/>
    <lineage>
        <taxon>Bacteria</taxon>
        <taxon>Pseudomonadati</taxon>
        <taxon>Bacteroidota</taxon>
        <taxon>Bacteroidia</taxon>
        <taxon>Bacteroidales</taxon>
        <taxon>Paludibacteraceae</taxon>
        <taxon>Paludibacter</taxon>
    </lineage>
</organism>
<reference evidence="4" key="1">
    <citation type="submission" date="2016-04" db="EMBL/GenBank/DDBJ databases">
        <title>Draft genome sequence of Paludibacter jiangxiensis strain NM7.</title>
        <authorList>
            <person name="Qiu Y."/>
            <person name="Matsuura N."/>
            <person name="Ohashi A."/>
            <person name="Tourlousse M.D."/>
            <person name="Sekiguchi Y."/>
        </authorList>
    </citation>
    <scope>NUCLEOTIDE SEQUENCE [LARGE SCALE GENOMIC DNA]</scope>
    <source>
        <strain evidence="4">NM7</strain>
    </source>
</reference>
<dbReference type="InterPro" id="IPR051532">
    <property type="entry name" value="Ester_Hydrolysis_Enzymes"/>
</dbReference>
<evidence type="ECO:0000313" key="4">
    <source>
        <dbReference type="Proteomes" id="UP000076586"/>
    </source>
</evidence>
<accession>A0A161LG33</accession>
<dbReference type="SUPFAM" id="SSF52266">
    <property type="entry name" value="SGNH hydrolase"/>
    <property type="match status" value="1"/>
</dbReference>
<proteinExistence type="predicted"/>
<dbReference type="InterPro" id="IPR013830">
    <property type="entry name" value="SGNH_hydro"/>
</dbReference>
<dbReference type="Pfam" id="PF13472">
    <property type="entry name" value="Lipase_GDSL_2"/>
    <property type="match status" value="1"/>
</dbReference>
<comment type="caution">
    <text evidence="3">The sequence shown here is derived from an EMBL/GenBank/DDBJ whole genome shotgun (WGS) entry which is preliminary data.</text>
</comment>
<evidence type="ECO:0000313" key="3">
    <source>
        <dbReference type="EMBL" id="GAT64285.1"/>
    </source>
</evidence>
<dbReference type="STRING" id="681398.PJIAN_4835"/>